<proteinExistence type="predicted"/>
<dbReference type="AlphaFoldDB" id="A0A090F3C8"/>
<name>A0A090F3C8_MESPL</name>
<dbReference type="Pfam" id="PF06812">
    <property type="entry name" value="ImpA_N"/>
    <property type="match status" value="1"/>
</dbReference>
<dbReference type="Proteomes" id="UP000046373">
    <property type="component" value="Unassembled WGS sequence"/>
</dbReference>
<dbReference type="NCBIfam" id="TIGR03363">
    <property type="entry name" value="VI_chp_8"/>
    <property type="match status" value="1"/>
</dbReference>
<gene>
    <name evidence="3" type="ORF">MPLDJ20_20400</name>
</gene>
<feature type="region of interest" description="Disordered" evidence="1">
    <location>
        <begin position="267"/>
        <end position="298"/>
    </location>
</feature>
<accession>A0A090F3C8</accession>
<dbReference type="InterPro" id="IPR017740">
    <property type="entry name" value="TssA-like"/>
</dbReference>
<dbReference type="EMBL" id="CCNB01000012">
    <property type="protein sequence ID" value="CDX36011.1"/>
    <property type="molecule type" value="Genomic_DNA"/>
</dbReference>
<evidence type="ECO:0000259" key="2">
    <source>
        <dbReference type="Pfam" id="PF06812"/>
    </source>
</evidence>
<organism evidence="3 4">
    <name type="scientific">Mesorhizobium plurifarium</name>
    <dbReference type="NCBI Taxonomy" id="69974"/>
    <lineage>
        <taxon>Bacteria</taxon>
        <taxon>Pseudomonadati</taxon>
        <taxon>Pseudomonadota</taxon>
        <taxon>Alphaproteobacteria</taxon>
        <taxon>Hyphomicrobiales</taxon>
        <taxon>Phyllobacteriaceae</taxon>
        <taxon>Mesorhizobium</taxon>
    </lineage>
</organism>
<protein>
    <recommendedName>
        <fullName evidence="2">ImpA N-terminal domain-containing protein</fullName>
    </recommendedName>
</protein>
<reference evidence="3 4" key="1">
    <citation type="submission" date="2014-08" db="EMBL/GenBank/DDBJ databases">
        <authorList>
            <person name="Moulin Lionel"/>
        </authorList>
    </citation>
    <scope>NUCLEOTIDE SEQUENCE [LARGE SCALE GENOMIC DNA]</scope>
</reference>
<evidence type="ECO:0000313" key="3">
    <source>
        <dbReference type="EMBL" id="CDX36011.1"/>
    </source>
</evidence>
<feature type="domain" description="ImpA N-terminal" evidence="2">
    <location>
        <begin position="8"/>
        <end position="132"/>
    </location>
</feature>
<dbReference type="PANTHER" id="PTHR37951">
    <property type="entry name" value="CYTOPLASMIC PROTEIN-RELATED"/>
    <property type="match status" value="1"/>
</dbReference>
<dbReference type="PANTHER" id="PTHR37951:SF1">
    <property type="entry name" value="TYPE VI SECRETION SYSTEM COMPONENT TSSA1"/>
    <property type="match status" value="1"/>
</dbReference>
<feature type="compositionally biased region" description="Low complexity" evidence="1">
    <location>
        <begin position="267"/>
        <end position="290"/>
    </location>
</feature>
<evidence type="ECO:0000256" key="1">
    <source>
        <dbReference type="SAM" id="MobiDB-lite"/>
    </source>
</evidence>
<sequence length="390" mass="41837">MIDLALWLNPLNGENPSGEDLRNDPAFHELERLTEPQLKVVHDGNGKPTSQSSPVDWTAVLERAEELRSRGRDLRLLVIVARALANEEGLAGLAQGLTLIARTFDQHWDTMHPALRANAPPRDAALRRINALLDLQNAQEGLLANLRGTVFFSPRQVGPISGRDLEQGALDERVMLQEAASGLNAAEKAALVSAHNQLLNRVRAGCAAQIDQAGEAMTSLLADAHAAIAALDAVDAALNARIEGHGATVPELKKFLQRLLTTLERNSGAGAPASGAAKTAPQAAEPATPARNGHGAETMASVASPVEASAGLPDRINSRDEVVKCLDLVVAFYDRTEPSSPIPHLARRVRRMVHMDFVELMEDLAPSGLKEFRLLAGVADPKKPAQKDER</sequence>
<dbReference type="GeneID" id="31890561"/>
<evidence type="ECO:0000313" key="4">
    <source>
        <dbReference type="Proteomes" id="UP000046373"/>
    </source>
</evidence>
<dbReference type="InterPro" id="IPR010657">
    <property type="entry name" value="ImpA_N"/>
</dbReference>